<dbReference type="InterPro" id="IPR013783">
    <property type="entry name" value="Ig-like_fold"/>
</dbReference>
<dbReference type="CDD" id="cd00063">
    <property type="entry name" value="FN3"/>
    <property type="match status" value="1"/>
</dbReference>
<dbReference type="InterPro" id="IPR036116">
    <property type="entry name" value="FN3_sf"/>
</dbReference>
<dbReference type="EMBL" id="JBHULL010000004">
    <property type="protein sequence ID" value="MFD2581620.1"/>
    <property type="molecule type" value="Genomic_DNA"/>
</dbReference>
<accession>A0ABW5MEK2</accession>
<evidence type="ECO:0000259" key="1">
    <source>
        <dbReference type="PROSITE" id="PS50853"/>
    </source>
</evidence>
<dbReference type="Proteomes" id="UP001597461">
    <property type="component" value="Unassembled WGS sequence"/>
</dbReference>
<comment type="caution">
    <text evidence="2">The sequence shown here is derived from an EMBL/GenBank/DDBJ whole genome shotgun (WGS) entry which is preliminary data.</text>
</comment>
<sequence length="314" mass="35839">MKKNINLLMGSILLLLAGCSEFIEPSIENRKIDILAPANKLETNSYQQTFWWNPMADALFYRLQIVSPKFDSVSKLVLDTLIRTEKFVYTMDPGKYEWRVRGENGSSASSYSTHSLQIFPSSLKDQSIQLTGPANGLYSSKPDVRYEWLKLFGATVYRLQVDNNNFLDENNMTLNVTTDNLGFLQTLTREGTYQFRVRAENSTENSKWSSVRSFTYDATGPERVVLNTPLNKQTVSRPVRLTWNRLADAERYEISVYQSDEQTPYSKSYPQVVTSTEHVFDAGNTGETIAWRIRAFDKAGNAGAYSEIRTFTIQ</sequence>
<dbReference type="PROSITE" id="PS50853">
    <property type="entry name" value="FN3"/>
    <property type="match status" value="1"/>
</dbReference>
<protein>
    <recommendedName>
        <fullName evidence="1">Fibronectin type-III domain-containing protein</fullName>
    </recommendedName>
</protein>
<organism evidence="2 3">
    <name type="scientific">Pedobacter vanadiisoli</name>
    <dbReference type="NCBI Taxonomy" id="1761975"/>
    <lineage>
        <taxon>Bacteria</taxon>
        <taxon>Pseudomonadati</taxon>
        <taxon>Bacteroidota</taxon>
        <taxon>Sphingobacteriia</taxon>
        <taxon>Sphingobacteriales</taxon>
        <taxon>Sphingobacteriaceae</taxon>
        <taxon>Pedobacter</taxon>
    </lineage>
</organism>
<name>A0ABW5MEK2_9SPHI</name>
<proteinExistence type="predicted"/>
<dbReference type="Gene3D" id="2.60.40.10">
    <property type="entry name" value="Immunoglobulins"/>
    <property type="match status" value="3"/>
</dbReference>
<dbReference type="InterPro" id="IPR003961">
    <property type="entry name" value="FN3_dom"/>
</dbReference>
<dbReference type="PROSITE" id="PS51257">
    <property type="entry name" value="PROKAR_LIPOPROTEIN"/>
    <property type="match status" value="1"/>
</dbReference>
<evidence type="ECO:0000313" key="2">
    <source>
        <dbReference type="EMBL" id="MFD2581620.1"/>
    </source>
</evidence>
<dbReference type="SUPFAM" id="SSF49265">
    <property type="entry name" value="Fibronectin type III"/>
    <property type="match status" value="1"/>
</dbReference>
<keyword evidence="3" id="KW-1185">Reference proteome</keyword>
<gene>
    <name evidence="2" type="ORF">ACFSR6_03900</name>
</gene>
<feature type="domain" description="Fibronectin type-III" evidence="1">
    <location>
        <begin position="220"/>
        <end position="314"/>
    </location>
</feature>
<evidence type="ECO:0000313" key="3">
    <source>
        <dbReference type="Proteomes" id="UP001597461"/>
    </source>
</evidence>
<reference evidence="3" key="1">
    <citation type="journal article" date="2019" name="Int. J. Syst. Evol. Microbiol.">
        <title>The Global Catalogue of Microorganisms (GCM) 10K type strain sequencing project: providing services to taxonomists for standard genome sequencing and annotation.</title>
        <authorList>
            <consortium name="The Broad Institute Genomics Platform"/>
            <consortium name="The Broad Institute Genome Sequencing Center for Infectious Disease"/>
            <person name="Wu L."/>
            <person name="Ma J."/>
        </authorList>
    </citation>
    <scope>NUCLEOTIDE SEQUENCE [LARGE SCALE GENOMIC DNA]</scope>
    <source>
        <strain evidence="3">KCTC 42866</strain>
    </source>
</reference>
<dbReference type="RefSeq" id="WP_379075203.1">
    <property type="nucleotide sequence ID" value="NZ_JBHULL010000004.1"/>
</dbReference>